<evidence type="ECO:0000256" key="2">
    <source>
        <dbReference type="SAM" id="Phobius"/>
    </source>
</evidence>
<evidence type="ECO:0008006" key="4">
    <source>
        <dbReference type="Google" id="ProtNLM"/>
    </source>
</evidence>
<gene>
    <name evidence="3" type="ORF">JR316_012777</name>
</gene>
<organism evidence="3">
    <name type="scientific">Psilocybe cubensis</name>
    <name type="common">Psychedelic mushroom</name>
    <name type="synonym">Stropharia cubensis</name>
    <dbReference type="NCBI Taxonomy" id="181762"/>
    <lineage>
        <taxon>Eukaryota</taxon>
        <taxon>Fungi</taxon>
        <taxon>Dikarya</taxon>
        <taxon>Basidiomycota</taxon>
        <taxon>Agaricomycotina</taxon>
        <taxon>Agaricomycetes</taxon>
        <taxon>Agaricomycetidae</taxon>
        <taxon>Agaricales</taxon>
        <taxon>Agaricineae</taxon>
        <taxon>Strophariaceae</taxon>
        <taxon>Psilocybe</taxon>
    </lineage>
</organism>
<evidence type="ECO:0000313" key="3">
    <source>
        <dbReference type="EMBL" id="KAG5162452.1"/>
    </source>
</evidence>
<keyword evidence="2" id="KW-1133">Transmembrane helix</keyword>
<accession>A0A8H8CDU1</accession>
<feature type="compositionally biased region" description="Low complexity" evidence="1">
    <location>
        <begin position="137"/>
        <end position="146"/>
    </location>
</feature>
<dbReference type="EMBL" id="JAFIQS010000019">
    <property type="protein sequence ID" value="KAG5162452.1"/>
    <property type="molecule type" value="Genomic_DNA"/>
</dbReference>
<keyword evidence="2" id="KW-0812">Transmembrane</keyword>
<name>A0A8H8CDU1_PSICU</name>
<comment type="caution">
    <text evidence="3">The sequence shown here is derived from an EMBL/GenBank/DDBJ whole genome shotgun (WGS) entry which is preliminary data.</text>
</comment>
<dbReference type="AlphaFoldDB" id="A0A8H8CDU1"/>
<feature type="transmembrane region" description="Helical" evidence="2">
    <location>
        <begin position="161"/>
        <end position="184"/>
    </location>
</feature>
<protein>
    <recommendedName>
        <fullName evidence="4">Transmembrane protein</fullName>
    </recommendedName>
</protein>
<sequence length="303" mass="32724">MDSLGPHTDWGTDDWRDYSLWSTITPDASFVFNFTGTSVAGLGGNRVARSHIPAIASYSLDGGAHVNFTVCNLATLVLDTSTAQTIFQTYQVAPGNHSIRIVYHGDSTTTPLALYSLLVTGTENVLSVDPPPPAQSPPAQTTSTSLPTSSILVHSKSHRDAYTAAVAICIILVATSFLVGSLHYRRRKRRFESKPFCSDSIDPAPTGVHVSPFINYPSIPYSKAAKEKTGKDRLNSRGQSQAQVGRVEIQQTFLPASSMPPRISAQIHVDSGVTMHLPTEEDVVVDFPPAYTSLCGDSWSMDL</sequence>
<proteinExistence type="predicted"/>
<keyword evidence="2" id="KW-0472">Membrane</keyword>
<dbReference type="OrthoDB" id="3052647at2759"/>
<reference evidence="3" key="1">
    <citation type="submission" date="2021-02" db="EMBL/GenBank/DDBJ databases">
        <title>Psilocybe cubensis genome.</title>
        <authorList>
            <person name="Mckernan K.J."/>
            <person name="Crawford S."/>
            <person name="Trippe A."/>
            <person name="Kane L.T."/>
            <person name="Mclaughlin S."/>
        </authorList>
    </citation>
    <scope>NUCLEOTIDE SEQUENCE [LARGE SCALE GENOMIC DNA]</scope>
    <source>
        <strain evidence="3">MGC-MH-2018</strain>
    </source>
</reference>
<evidence type="ECO:0000256" key="1">
    <source>
        <dbReference type="SAM" id="MobiDB-lite"/>
    </source>
</evidence>
<feature type="region of interest" description="Disordered" evidence="1">
    <location>
        <begin position="126"/>
        <end position="146"/>
    </location>
</feature>
<dbReference type="Gene3D" id="2.60.120.260">
    <property type="entry name" value="Galactose-binding domain-like"/>
    <property type="match status" value="1"/>
</dbReference>